<evidence type="ECO:0000256" key="6">
    <source>
        <dbReference type="ARBA" id="ARBA00022801"/>
    </source>
</evidence>
<reference evidence="11" key="1">
    <citation type="submission" date="2021-07" db="EMBL/GenBank/DDBJ databases">
        <authorList>
            <person name="Catto M.A."/>
            <person name="Jacobson A."/>
            <person name="Kennedy G."/>
            <person name="Labadie P."/>
            <person name="Hunt B.G."/>
            <person name="Srinivasan R."/>
        </authorList>
    </citation>
    <scope>NUCLEOTIDE SEQUENCE</scope>
    <source>
        <strain evidence="11">PL_HMW_Pooled</strain>
        <tissue evidence="11">Head</tissue>
    </source>
</reference>
<evidence type="ECO:0000313" key="12">
    <source>
        <dbReference type="Proteomes" id="UP001219518"/>
    </source>
</evidence>
<dbReference type="GO" id="GO:0046872">
    <property type="term" value="F:metal ion binding"/>
    <property type="evidence" value="ECO:0007669"/>
    <property type="project" value="UniProtKB-KW"/>
</dbReference>
<comment type="subcellular location">
    <subcellularLocation>
        <location evidence="2">Nucleus</location>
    </subcellularLocation>
</comment>
<organism evidence="11 12">
    <name type="scientific">Frankliniella fusca</name>
    <dbReference type="NCBI Taxonomy" id="407009"/>
    <lineage>
        <taxon>Eukaryota</taxon>
        <taxon>Metazoa</taxon>
        <taxon>Ecdysozoa</taxon>
        <taxon>Arthropoda</taxon>
        <taxon>Hexapoda</taxon>
        <taxon>Insecta</taxon>
        <taxon>Pterygota</taxon>
        <taxon>Neoptera</taxon>
        <taxon>Paraneoptera</taxon>
        <taxon>Thysanoptera</taxon>
        <taxon>Terebrantia</taxon>
        <taxon>Thripoidea</taxon>
        <taxon>Thripidae</taxon>
        <taxon>Frankliniella</taxon>
    </lineage>
</organism>
<comment type="similarity">
    <text evidence="3">Belongs to the HARBI1 family.</text>
</comment>
<dbReference type="EMBL" id="JAHWGI010000107">
    <property type="protein sequence ID" value="KAK3909678.1"/>
    <property type="molecule type" value="Genomic_DNA"/>
</dbReference>
<keyword evidence="5" id="KW-0479">Metal-binding</keyword>
<dbReference type="Proteomes" id="UP001219518">
    <property type="component" value="Unassembled WGS sequence"/>
</dbReference>
<dbReference type="Pfam" id="PF26138">
    <property type="entry name" value="DUF8040"/>
    <property type="match status" value="1"/>
</dbReference>
<dbReference type="AlphaFoldDB" id="A0AAE1L7T8"/>
<dbReference type="InterPro" id="IPR045249">
    <property type="entry name" value="HARBI1-like"/>
</dbReference>
<dbReference type="Pfam" id="PF13359">
    <property type="entry name" value="DDE_Tnp_4"/>
    <property type="match status" value="1"/>
</dbReference>
<evidence type="ECO:0000313" key="11">
    <source>
        <dbReference type="EMBL" id="KAK3909678.1"/>
    </source>
</evidence>
<dbReference type="GO" id="GO:0004518">
    <property type="term" value="F:nuclease activity"/>
    <property type="evidence" value="ECO:0007669"/>
    <property type="project" value="UniProtKB-KW"/>
</dbReference>
<comment type="caution">
    <text evidence="11">The sequence shown here is derived from an EMBL/GenBank/DDBJ whole genome shotgun (WGS) entry which is preliminary data.</text>
</comment>
<keyword evidence="7" id="KW-0539">Nucleus</keyword>
<evidence type="ECO:0000256" key="1">
    <source>
        <dbReference type="ARBA" id="ARBA00001968"/>
    </source>
</evidence>
<dbReference type="GO" id="GO:0016787">
    <property type="term" value="F:hydrolase activity"/>
    <property type="evidence" value="ECO:0007669"/>
    <property type="project" value="UniProtKB-KW"/>
</dbReference>
<name>A0AAE1L7T8_9NEOP</name>
<feature type="domain" description="DDE Tnp4" evidence="9">
    <location>
        <begin position="188"/>
        <end position="354"/>
    </location>
</feature>
<dbReference type="PANTHER" id="PTHR22930">
    <property type="match status" value="1"/>
</dbReference>
<evidence type="ECO:0000259" key="10">
    <source>
        <dbReference type="Pfam" id="PF26138"/>
    </source>
</evidence>
<proteinExistence type="inferred from homology"/>
<evidence type="ECO:0000256" key="4">
    <source>
        <dbReference type="ARBA" id="ARBA00022722"/>
    </source>
</evidence>
<keyword evidence="8" id="KW-0472">Membrane</keyword>
<evidence type="ECO:0000256" key="7">
    <source>
        <dbReference type="ARBA" id="ARBA00023242"/>
    </source>
</evidence>
<gene>
    <name evidence="11" type="ORF">KUF71_004034</name>
</gene>
<keyword evidence="8" id="KW-1133">Transmembrane helix</keyword>
<dbReference type="InterPro" id="IPR058353">
    <property type="entry name" value="DUF8040"/>
</dbReference>
<evidence type="ECO:0000256" key="5">
    <source>
        <dbReference type="ARBA" id="ARBA00022723"/>
    </source>
</evidence>
<protein>
    <submittedName>
        <fullName evidence="11">Protein ANTAGONIST OF LIKE HETEROCHROMATIN PROTEIN 1</fullName>
    </submittedName>
</protein>
<evidence type="ECO:0000256" key="3">
    <source>
        <dbReference type="ARBA" id="ARBA00006958"/>
    </source>
</evidence>
<feature type="domain" description="DUF8040" evidence="10">
    <location>
        <begin position="63"/>
        <end position="150"/>
    </location>
</feature>
<comment type="cofactor">
    <cofactor evidence="1">
        <name>a divalent metal cation</name>
        <dbReference type="ChEBI" id="CHEBI:60240"/>
    </cofactor>
</comment>
<reference evidence="11" key="2">
    <citation type="journal article" date="2023" name="BMC Genomics">
        <title>Pest status, molecular evolution, and epigenetic factors derived from the genome assembly of Frankliniella fusca, a thysanopteran phytovirus vector.</title>
        <authorList>
            <person name="Catto M.A."/>
            <person name="Labadie P.E."/>
            <person name="Jacobson A.L."/>
            <person name="Kennedy G.G."/>
            <person name="Srinivasan R."/>
            <person name="Hunt B.G."/>
        </authorList>
    </citation>
    <scope>NUCLEOTIDE SEQUENCE</scope>
    <source>
        <strain evidence="11">PL_HMW_Pooled</strain>
    </source>
</reference>
<accession>A0AAE1L7T8</accession>
<keyword evidence="12" id="KW-1185">Reference proteome</keyword>
<evidence type="ECO:0000256" key="8">
    <source>
        <dbReference type="SAM" id="Phobius"/>
    </source>
</evidence>
<evidence type="ECO:0000259" key="9">
    <source>
        <dbReference type="Pfam" id="PF13359"/>
    </source>
</evidence>
<feature type="transmembrane region" description="Helical" evidence="8">
    <location>
        <begin position="21"/>
        <end position="39"/>
    </location>
</feature>
<keyword evidence="8" id="KW-0812">Transmembrane</keyword>
<dbReference type="GO" id="GO:0005634">
    <property type="term" value="C:nucleus"/>
    <property type="evidence" value="ECO:0007669"/>
    <property type="project" value="UniProtKB-SubCell"/>
</dbReference>
<keyword evidence="4" id="KW-0540">Nuclease</keyword>
<keyword evidence="6" id="KW-0378">Hydrolase</keyword>
<dbReference type="InterPro" id="IPR027806">
    <property type="entry name" value="HARBI1_dom"/>
</dbReference>
<sequence length="376" mass="44195">MNNNRDLIVLQHVRRRSRMRRALSIFCFVIIHELIRRFSERRVWMHHYIARRNLLGCHNNLFMELRNENPEKYRRCLRMSPEMFSWLAEKIRPLVQRQDTHLRRSIPVEERLSITLRHLATGETQESLSYQFRVGQSTISGIIKTVCHALYLTLKDTYLKFPSSEEEWSAIATEFGTRWNFYNCIGAMDGKHILIEPPIQSGSMYYNYKEHFRKVLLAIVDAGLRFIYVDVGTNGRVRDKGVWNKCSLKECLDQNTLKVPPPCPLPGTDKEFPFVIVGDEGFMLCSCVLIPYPKAQLRGRRDRAIFNYRLSRARRCSENAFCLIVNRFQILRSAMRYDPDDARTVTLCILALHNLRRTDALGRTLYSPPEMLDRED</sequence>
<evidence type="ECO:0000256" key="2">
    <source>
        <dbReference type="ARBA" id="ARBA00004123"/>
    </source>
</evidence>
<dbReference type="PANTHER" id="PTHR22930:SF269">
    <property type="entry name" value="NUCLEASE HARBI1-LIKE PROTEIN"/>
    <property type="match status" value="1"/>
</dbReference>